<dbReference type="Proteomes" id="UP001165367">
    <property type="component" value="Unassembled WGS sequence"/>
</dbReference>
<feature type="chain" id="PRO_5045758789" evidence="7">
    <location>
        <begin position="20"/>
        <end position="449"/>
    </location>
</feature>
<keyword evidence="10" id="KW-1185">Reference proteome</keyword>
<evidence type="ECO:0000313" key="9">
    <source>
        <dbReference type="EMBL" id="MCG2617816.1"/>
    </source>
</evidence>
<gene>
    <name evidence="9" type="ORF">LZZ85_26180</name>
</gene>
<evidence type="ECO:0000313" key="10">
    <source>
        <dbReference type="Proteomes" id="UP001165367"/>
    </source>
</evidence>
<feature type="domain" description="OmpA-like" evidence="8">
    <location>
        <begin position="334"/>
        <end position="449"/>
    </location>
</feature>
<sequence>MKRISSLLVCLGMACCVLAQDDTTSTPSVSGGFIGAGNYSRFKITDRGNLPLESKWKWGYAAGMYFNFPVSRGFSIEPQVLFSTMGSYVENNSVEISNQQINYLSVPLLMKFHLGHYVALAVGPQFDFSLWAKERRTKVDNKDNFKGTSIGATGGIEFFPHGRVSLYGRYTHGLTKIQEPSNNPPYAYNQLFQAGLKFKLFGNAKKPAPLPPPPPAPPVIVDSDNDGVADSLDKCPTVPGIAKYNGCPIPDSDGDGVNDEEDKCPQQAGSPRYNGCPVPDSDGDGINDDEDKCPKEKGVAKYNGCPVPDGDKDGIPDSEDKCPGIAGVPENGGCPAIPKFNANNIQFVTGKATLTAAAVRELTEIVEYLNKYQQIKLEIDGHTDNVGKAASNQLLSEKRAASVKAALVKRGIASDRLTTVGHGMDQPIEDNSTPAGRARNRRVEFRFAE</sequence>
<accession>A0ABS9KZQ2</accession>
<dbReference type="PROSITE" id="PS51257">
    <property type="entry name" value="PROKAR_LIPOPROTEIN"/>
    <property type="match status" value="1"/>
</dbReference>
<dbReference type="InterPro" id="IPR006665">
    <property type="entry name" value="OmpA-like"/>
</dbReference>
<dbReference type="Pfam" id="PF00691">
    <property type="entry name" value="OmpA"/>
    <property type="match status" value="1"/>
</dbReference>
<comment type="caution">
    <text evidence="9">The sequence shown here is derived from an EMBL/GenBank/DDBJ whole genome shotgun (WGS) entry which is preliminary data.</text>
</comment>
<dbReference type="PROSITE" id="PS51123">
    <property type="entry name" value="OMPA_2"/>
    <property type="match status" value="1"/>
</dbReference>
<evidence type="ECO:0000256" key="1">
    <source>
        <dbReference type="ARBA" id="ARBA00004442"/>
    </source>
</evidence>
<feature type="region of interest" description="Disordered" evidence="6">
    <location>
        <begin position="253"/>
        <end position="277"/>
    </location>
</feature>
<reference evidence="9" key="1">
    <citation type="submission" date="2022-01" db="EMBL/GenBank/DDBJ databases">
        <authorList>
            <person name="Jo J.-H."/>
            <person name="Im W.-T."/>
        </authorList>
    </citation>
    <scope>NUCLEOTIDE SEQUENCE</scope>
    <source>
        <strain evidence="9">NA20</strain>
    </source>
</reference>
<comment type="subcellular location">
    <subcellularLocation>
        <location evidence="1">Cell outer membrane</location>
    </subcellularLocation>
</comment>
<dbReference type="Gene3D" id="4.10.1080.10">
    <property type="entry name" value="TSP type-3 repeat"/>
    <property type="match status" value="1"/>
</dbReference>
<dbReference type="CDD" id="cd07185">
    <property type="entry name" value="OmpA_C-like"/>
    <property type="match status" value="1"/>
</dbReference>
<feature type="region of interest" description="Disordered" evidence="6">
    <location>
        <begin position="420"/>
        <end position="441"/>
    </location>
</feature>
<dbReference type="SUPFAM" id="SSF103088">
    <property type="entry name" value="OmpA-like"/>
    <property type="match status" value="1"/>
</dbReference>
<proteinExistence type="predicted"/>
<feature type="compositionally biased region" description="Acidic residues" evidence="6">
    <location>
        <begin position="253"/>
        <end position="262"/>
    </location>
</feature>
<dbReference type="EMBL" id="JAKLTR010000026">
    <property type="protein sequence ID" value="MCG2617816.1"/>
    <property type="molecule type" value="Genomic_DNA"/>
</dbReference>
<dbReference type="InterPro" id="IPR003367">
    <property type="entry name" value="Thrombospondin_3-like_rpt"/>
</dbReference>
<dbReference type="PANTHER" id="PTHR30329">
    <property type="entry name" value="STATOR ELEMENT OF FLAGELLAR MOTOR COMPLEX"/>
    <property type="match status" value="1"/>
</dbReference>
<dbReference type="Pfam" id="PF13505">
    <property type="entry name" value="OMP_b-brl"/>
    <property type="match status" value="1"/>
</dbReference>
<dbReference type="Gene3D" id="3.30.1330.60">
    <property type="entry name" value="OmpA-like domain"/>
    <property type="match status" value="1"/>
</dbReference>
<name>A0ABS9KZQ2_9BACT</name>
<dbReference type="SUPFAM" id="SSF103647">
    <property type="entry name" value="TSP type-3 repeat"/>
    <property type="match status" value="1"/>
</dbReference>
<evidence type="ECO:0000259" key="8">
    <source>
        <dbReference type="PROSITE" id="PS51123"/>
    </source>
</evidence>
<evidence type="ECO:0000256" key="6">
    <source>
        <dbReference type="SAM" id="MobiDB-lite"/>
    </source>
</evidence>
<keyword evidence="2 7" id="KW-0732">Signal</keyword>
<dbReference type="RefSeq" id="WP_237876655.1">
    <property type="nucleotide sequence ID" value="NZ_JAKLTR010000026.1"/>
</dbReference>
<evidence type="ECO:0000256" key="4">
    <source>
        <dbReference type="ARBA" id="ARBA00023237"/>
    </source>
</evidence>
<keyword evidence="3 5" id="KW-0472">Membrane</keyword>
<feature type="signal peptide" evidence="7">
    <location>
        <begin position="1"/>
        <end position="19"/>
    </location>
</feature>
<keyword evidence="4" id="KW-0998">Cell outer membrane</keyword>
<evidence type="ECO:0000256" key="3">
    <source>
        <dbReference type="ARBA" id="ARBA00023136"/>
    </source>
</evidence>
<dbReference type="InterPro" id="IPR028974">
    <property type="entry name" value="TSP_type-3_rpt"/>
</dbReference>
<dbReference type="Pfam" id="PF02412">
    <property type="entry name" value="TSP_3"/>
    <property type="match status" value="3"/>
</dbReference>
<dbReference type="InterPro" id="IPR036737">
    <property type="entry name" value="OmpA-like_sf"/>
</dbReference>
<protein>
    <submittedName>
        <fullName evidence="9">OmpA family protein</fullName>
    </submittedName>
</protein>
<evidence type="ECO:0000256" key="7">
    <source>
        <dbReference type="SAM" id="SignalP"/>
    </source>
</evidence>
<dbReference type="PANTHER" id="PTHR30329:SF21">
    <property type="entry name" value="LIPOPROTEIN YIAD-RELATED"/>
    <property type="match status" value="1"/>
</dbReference>
<dbReference type="InterPro" id="IPR027385">
    <property type="entry name" value="Beta-barrel_OMP"/>
</dbReference>
<dbReference type="InterPro" id="IPR006664">
    <property type="entry name" value="OMP_bac"/>
</dbReference>
<dbReference type="InterPro" id="IPR050330">
    <property type="entry name" value="Bact_OuterMem_StrucFunc"/>
</dbReference>
<dbReference type="PRINTS" id="PR01021">
    <property type="entry name" value="OMPADOMAIN"/>
</dbReference>
<organism evidence="9 10">
    <name type="scientific">Terrimonas ginsenosidimutans</name>
    <dbReference type="NCBI Taxonomy" id="2908004"/>
    <lineage>
        <taxon>Bacteria</taxon>
        <taxon>Pseudomonadati</taxon>
        <taxon>Bacteroidota</taxon>
        <taxon>Chitinophagia</taxon>
        <taxon>Chitinophagales</taxon>
        <taxon>Chitinophagaceae</taxon>
        <taxon>Terrimonas</taxon>
    </lineage>
</organism>
<evidence type="ECO:0000256" key="2">
    <source>
        <dbReference type="ARBA" id="ARBA00022729"/>
    </source>
</evidence>
<evidence type="ECO:0000256" key="5">
    <source>
        <dbReference type="PROSITE-ProRule" id="PRU00473"/>
    </source>
</evidence>